<accession>A0A212LMH1</accession>
<dbReference type="EMBL" id="FMJD01000013">
    <property type="protein sequence ID" value="SCM78639.1"/>
    <property type="molecule type" value="Genomic_DNA"/>
</dbReference>
<protein>
    <submittedName>
        <fullName evidence="1">Uncharacterized protein</fullName>
    </submittedName>
</protein>
<dbReference type="AlphaFoldDB" id="A0A212LMH1"/>
<sequence length="98" mass="11079">MPSPEPPLAALAKPARNHRHVRNWARTHVLCVAPFRKTFEPENPFVTTISCGVPPLRHLRRRDARRSSPRLMPSPNDAAEAAVVQREEFDCPLTGNYT</sequence>
<evidence type="ECO:0000313" key="1">
    <source>
        <dbReference type="EMBL" id="SCM78639.1"/>
    </source>
</evidence>
<reference evidence="1" key="1">
    <citation type="submission" date="2016-08" db="EMBL/GenBank/DDBJ databases">
        <authorList>
            <person name="Seilhamer J.J."/>
        </authorList>
    </citation>
    <scope>NUCLEOTIDE SEQUENCE</scope>
    <source>
        <strain evidence="1">86</strain>
    </source>
</reference>
<name>A0A212LMH1_9HYPH</name>
<gene>
    <name evidence="1" type="ORF">KL86PLE_90006</name>
</gene>
<organism evidence="1">
    <name type="scientific">uncultured Pleomorphomonas sp</name>
    <dbReference type="NCBI Taxonomy" id="442121"/>
    <lineage>
        <taxon>Bacteria</taxon>
        <taxon>Pseudomonadati</taxon>
        <taxon>Pseudomonadota</taxon>
        <taxon>Alphaproteobacteria</taxon>
        <taxon>Hyphomicrobiales</taxon>
        <taxon>Pleomorphomonadaceae</taxon>
        <taxon>Pleomorphomonas</taxon>
        <taxon>environmental samples</taxon>
    </lineage>
</organism>
<proteinExistence type="predicted"/>